<evidence type="ECO:0000256" key="2">
    <source>
        <dbReference type="ARBA" id="ARBA00022737"/>
    </source>
</evidence>
<dbReference type="GO" id="GO:0006355">
    <property type="term" value="P:regulation of DNA-templated transcription"/>
    <property type="evidence" value="ECO:0007669"/>
    <property type="project" value="UniProtKB-ARBA"/>
</dbReference>
<evidence type="ECO:0000313" key="9">
    <source>
        <dbReference type="EMBL" id="KAG8488145.1"/>
    </source>
</evidence>
<dbReference type="Pfam" id="PF00642">
    <property type="entry name" value="zf-CCCH"/>
    <property type="match status" value="2"/>
</dbReference>
<dbReference type="SUPFAM" id="SSF90229">
    <property type="entry name" value="CCCH zinc finger"/>
    <property type="match status" value="2"/>
</dbReference>
<dbReference type="PROSITE" id="PS50084">
    <property type="entry name" value="KH_TYPE_1"/>
    <property type="match status" value="1"/>
</dbReference>
<keyword evidence="7" id="KW-0472">Membrane</keyword>
<dbReference type="SMART" id="SM00322">
    <property type="entry name" value="KH"/>
    <property type="match status" value="1"/>
</dbReference>
<keyword evidence="5" id="KW-0694">RNA-binding</keyword>
<keyword evidence="2" id="KW-0677">Repeat</keyword>
<dbReference type="GO" id="GO:0003729">
    <property type="term" value="F:mRNA binding"/>
    <property type="evidence" value="ECO:0007669"/>
    <property type="project" value="InterPro"/>
</dbReference>
<dbReference type="Pfam" id="PF00013">
    <property type="entry name" value="KH_1"/>
    <property type="match status" value="1"/>
</dbReference>
<dbReference type="AlphaFoldDB" id="A0A8J5YW75"/>
<keyword evidence="1 6" id="KW-0479">Metal-binding</keyword>
<feature type="domain" description="C3H1-type" evidence="8">
    <location>
        <begin position="154"/>
        <end position="182"/>
    </location>
</feature>
<dbReference type="GO" id="GO:0008270">
    <property type="term" value="F:zinc ion binding"/>
    <property type="evidence" value="ECO:0007669"/>
    <property type="project" value="UniProtKB-KW"/>
</dbReference>
<feature type="transmembrane region" description="Helical" evidence="7">
    <location>
        <begin position="46"/>
        <end position="69"/>
    </location>
</feature>
<feature type="zinc finger region" description="C3H1-type" evidence="6">
    <location>
        <begin position="317"/>
        <end position="344"/>
    </location>
</feature>
<evidence type="ECO:0000259" key="8">
    <source>
        <dbReference type="PROSITE" id="PS50103"/>
    </source>
</evidence>
<evidence type="ECO:0000256" key="4">
    <source>
        <dbReference type="ARBA" id="ARBA00022833"/>
    </source>
</evidence>
<keyword evidence="3 6" id="KW-0863">Zinc-finger</keyword>
<evidence type="ECO:0000256" key="6">
    <source>
        <dbReference type="PROSITE-ProRule" id="PRU00723"/>
    </source>
</evidence>
<dbReference type="OrthoDB" id="410307at2759"/>
<organism evidence="9 10">
    <name type="scientific">Gossypium anomalum</name>
    <dbReference type="NCBI Taxonomy" id="47600"/>
    <lineage>
        <taxon>Eukaryota</taxon>
        <taxon>Viridiplantae</taxon>
        <taxon>Streptophyta</taxon>
        <taxon>Embryophyta</taxon>
        <taxon>Tracheophyta</taxon>
        <taxon>Spermatophyta</taxon>
        <taxon>Magnoliopsida</taxon>
        <taxon>eudicotyledons</taxon>
        <taxon>Gunneridae</taxon>
        <taxon>Pentapetalae</taxon>
        <taxon>rosids</taxon>
        <taxon>malvids</taxon>
        <taxon>Malvales</taxon>
        <taxon>Malvaceae</taxon>
        <taxon>Malvoideae</taxon>
        <taxon>Gossypium</taxon>
    </lineage>
</organism>
<evidence type="ECO:0000256" key="7">
    <source>
        <dbReference type="SAM" id="Phobius"/>
    </source>
</evidence>
<keyword evidence="4 6" id="KW-0862">Zinc</keyword>
<reference evidence="9 10" key="1">
    <citation type="journal article" date="2021" name="bioRxiv">
        <title>The Gossypium anomalum genome as a resource for cotton improvement and evolutionary analysis of hybrid incompatibility.</title>
        <authorList>
            <person name="Grover C.E."/>
            <person name="Yuan D."/>
            <person name="Arick M.A."/>
            <person name="Miller E.R."/>
            <person name="Hu G."/>
            <person name="Peterson D.G."/>
            <person name="Wendel J.F."/>
            <person name="Udall J.A."/>
        </authorList>
    </citation>
    <scope>NUCLEOTIDE SEQUENCE [LARGE SCALE GENOMIC DNA]</scope>
    <source>
        <strain evidence="9">JFW-Udall</strain>
        <tissue evidence="9">Leaf</tissue>
    </source>
</reference>
<dbReference type="Gene3D" id="3.30.1370.10">
    <property type="entry name" value="K Homology domain, type 1"/>
    <property type="match status" value="1"/>
</dbReference>
<dbReference type="CDD" id="cd22464">
    <property type="entry name" value="KH-I_AtC3H36_like"/>
    <property type="match status" value="1"/>
</dbReference>
<sequence>MDTRKRGRREAGFNANGGIKKSKPELESLSTGVGSKSKPCTKFFRYLLCASASWASVLLECLGFLMFSFQNRHLIRMKHLYFADVMDSSKFDLIPSCFNCSTAGCQFGESCHFLHYVPGGYNAVAQMMNLAPAVQPASRNVAATAAIPHGSASAVKTRLCNKFSSPEGCKFGDKCHFAHGEWELGTPIAPSLDDPRSMAPLPGRMGSRMEPPPPSGPAATFGASATAKISVDASLAGAIIGKGGVHSKQICRQTGAKLSIREHESDPSLRNIELEGSFEQIKEASAMVRELISSLGPVPGPAKTAGAHGGQGHPGSNYKTKLCDNFAKGSCTFGERCHFAHGAAELRKSVV</sequence>
<dbReference type="SUPFAM" id="SSF54791">
    <property type="entry name" value="Eukaryotic type KH-domain (KH-domain type I)"/>
    <property type="match status" value="1"/>
</dbReference>
<keyword evidence="10" id="KW-1185">Reference proteome</keyword>
<evidence type="ECO:0000256" key="3">
    <source>
        <dbReference type="ARBA" id="ARBA00022771"/>
    </source>
</evidence>
<gene>
    <name evidence="9" type="ORF">CXB51_018068</name>
</gene>
<dbReference type="InterPro" id="IPR045877">
    <property type="entry name" value="ZFP36-like"/>
</dbReference>
<dbReference type="Gene3D" id="4.10.1000.10">
    <property type="entry name" value="Zinc finger, CCCH-type"/>
    <property type="match status" value="2"/>
</dbReference>
<name>A0A8J5YW75_9ROSI</name>
<dbReference type="InterPro" id="IPR004088">
    <property type="entry name" value="KH_dom_type_1"/>
</dbReference>
<feature type="zinc finger region" description="C3H1-type" evidence="6">
    <location>
        <begin position="154"/>
        <end position="182"/>
    </location>
</feature>
<evidence type="ECO:0000256" key="5">
    <source>
        <dbReference type="PROSITE-ProRule" id="PRU00117"/>
    </source>
</evidence>
<dbReference type="FunFam" id="4.10.1000.10:FF:000003">
    <property type="entry name" value="Zinc finger CCCH domain-containing protein"/>
    <property type="match status" value="2"/>
</dbReference>
<comment type="caution">
    <text evidence="9">The sequence shown here is derived from an EMBL/GenBank/DDBJ whole genome shotgun (WGS) entry which is preliminary data.</text>
</comment>
<dbReference type="InterPro" id="IPR036612">
    <property type="entry name" value="KH_dom_type_1_sf"/>
</dbReference>
<dbReference type="InterPro" id="IPR000571">
    <property type="entry name" value="Znf_CCCH"/>
</dbReference>
<dbReference type="PROSITE" id="PS50103">
    <property type="entry name" value="ZF_C3H1"/>
    <property type="match status" value="2"/>
</dbReference>
<keyword evidence="7" id="KW-0812">Transmembrane</keyword>
<proteinExistence type="predicted"/>
<evidence type="ECO:0000256" key="1">
    <source>
        <dbReference type="ARBA" id="ARBA00022723"/>
    </source>
</evidence>
<dbReference type="InterPro" id="IPR004087">
    <property type="entry name" value="KH_dom"/>
</dbReference>
<dbReference type="SMART" id="SM00356">
    <property type="entry name" value="ZnF_C3H1"/>
    <property type="match status" value="3"/>
</dbReference>
<dbReference type="InterPro" id="IPR036855">
    <property type="entry name" value="Znf_CCCH_sf"/>
</dbReference>
<dbReference type="PANTHER" id="PTHR12547:SF184">
    <property type="entry name" value="CCCH-TYPE ZN-FINGER PROTEIN"/>
    <property type="match status" value="1"/>
</dbReference>
<evidence type="ECO:0000313" key="10">
    <source>
        <dbReference type="Proteomes" id="UP000701853"/>
    </source>
</evidence>
<accession>A0A8J5YW75</accession>
<keyword evidence="7" id="KW-1133">Transmembrane helix</keyword>
<feature type="domain" description="C3H1-type" evidence="8">
    <location>
        <begin position="317"/>
        <end position="344"/>
    </location>
</feature>
<dbReference type="PANTHER" id="PTHR12547">
    <property type="entry name" value="CCCH ZINC FINGER/TIS11-RELATED"/>
    <property type="match status" value="1"/>
</dbReference>
<protein>
    <recommendedName>
        <fullName evidence="8">C3H1-type domain-containing protein</fullName>
    </recommendedName>
</protein>
<dbReference type="Proteomes" id="UP000701853">
    <property type="component" value="Chromosome 7"/>
</dbReference>
<dbReference type="EMBL" id="JAHUZN010000007">
    <property type="protein sequence ID" value="KAG8488145.1"/>
    <property type="molecule type" value="Genomic_DNA"/>
</dbReference>